<dbReference type="PANTHER" id="PTHR46211">
    <property type="entry name" value="GLYCEROPHOSPHORYL DIESTER PHOSPHODIESTERASE"/>
    <property type="match status" value="1"/>
</dbReference>
<dbReference type="Pfam" id="PF03009">
    <property type="entry name" value="GDPD"/>
    <property type="match status" value="1"/>
</dbReference>
<evidence type="ECO:0000256" key="1">
    <source>
        <dbReference type="SAM" id="SignalP"/>
    </source>
</evidence>
<name>A0ABM6BIY0_YERET</name>
<dbReference type="InterPro" id="IPR017946">
    <property type="entry name" value="PLC-like_Pdiesterase_TIM-brl"/>
</dbReference>
<keyword evidence="1" id="KW-0732">Signal</keyword>
<dbReference type="SUPFAM" id="SSF51695">
    <property type="entry name" value="PLC-like phosphodiesterases"/>
    <property type="match status" value="1"/>
</dbReference>
<dbReference type="PANTHER" id="PTHR46211:SF10">
    <property type="entry name" value="EXPORTED PROTEIN"/>
    <property type="match status" value="1"/>
</dbReference>
<dbReference type="InterPro" id="IPR030395">
    <property type="entry name" value="GP_PDE_dom"/>
</dbReference>
<accession>A0ABM6BIY0</accession>
<organism evidence="3 4">
    <name type="scientific">Yersinia entomophaga</name>
    <dbReference type="NCBI Taxonomy" id="935293"/>
    <lineage>
        <taxon>Bacteria</taxon>
        <taxon>Pseudomonadati</taxon>
        <taxon>Pseudomonadota</taxon>
        <taxon>Gammaproteobacteria</taxon>
        <taxon>Enterobacterales</taxon>
        <taxon>Yersiniaceae</taxon>
        <taxon>Yersinia</taxon>
    </lineage>
</organism>
<evidence type="ECO:0000313" key="4">
    <source>
        <dbReference type="Proteomes" id="UP000266744"/>
    </source>
</evidence>
<proteinExistence type="predicted"/>
<dbReference type="Proteomes" id="UP000266744">
    <property type="component" value="Chromosome"/>
</dbReference>
<dbReference type="PROSITE" id="PS51704">
    <property type="entry name" value="GP_PDE"/>
    <property type="match status" value="1"/>
</dbReference>
<dbReference type="Gene3D" id="3.20.20.190">
    <property type="entry name" value="Phosphatidylinositol (PI) phosphodiesterase"/>
    <property type="match status" value="1"/>
</dbReference>
<dbReference type="RefSeq" id="WP_064514172.1">
    <property type="nucleotide sequence ID" value="NZ_CBCSBH010000017.1"/>
</dbReference>
<evidence type="ECO:0000259" key="2">
    <source>
        <dbReference type="PROSITE" id="PS51704"/>
    </source>
</evidence>
<dbReference type="EMBL" id="CP010029">
    <property type="protein sequence ID" value="ANI29512.1"/>
    <property type="molecule type" value="Genomic_DNA"/>
</dbReference>
<protein>
    <submittedName>
        <fullName evidence="3">Glycerophosphodiester phosphodiesterase</fullName>
    </submittedName>
</protein>
<reference evidence="3 4" key="1">
    <citation type="journal article" date="2016" name="Toxins">
        <title>The Draft Genome Sequence of the Yersinia entomophaga Entomopathogenic Type Strain MH96T.</title>
        <authorList>
            <person name="Hurst M.R."/>
            <person name="Beattie A."/>
            <person name="Altermann E."/>
            <person name="Moraga R.M."/>
            <person name="Harper L.A."/>
            <person name="Calder J."/>
            <person name="Laugraud A."/>
        </authorList>
    </citation>
    <scope>NUCLEOTIDE SEQUENCE [LARGE SCALE GENOMIC DNA]</scope>
    <source>
        <strain evidence="3 4">MH96</strain>
    </source>
</reference>
<feature type="signal peptide" evidence="1">
    <location>
        <begin position="1"/>
        <end position="19"/>
    </location>
</feature>
<keyword evidence="4" id="KW-1185">Reference proteome</keyword>
<sequence>MRNYIMASILILFSLQVMSSPSANEPPKIVAHRAGTGDAPENTLPAIKKSLENGADAIWITLQLTKDDVPVLYRPSDLKELTNVSGKVRDYTNKQLSTVNAAKFYNEKNKTAFSANIPTLEEVLKLKYVLEDYPNVMFYLDIKSPDAENLAQPFAQALQKVLKETNSFERTRVYSTDKLYLNAIDQMNKDAGRKEQIQRFESRDETRDALVDITLGHQCKLPVDKKERWYGLEMKRNVELVVVEKFTLGEGRSHSNTVLTWDKSAIDCFRSKGKAYIIFFGINTAQDYEKAKELGADAVMVNSPKEFKKIVNEKK</sequence>
<feature type="chain" id="PRO_5047473113" evidence="1">
    <location>
        <begin position="20"/>
        <end position="315"/>
    </location>
</feature>
<feature type="domain" description="GP-PDE" evidence="2">
    <location>
        <begin position="27"/>
        <end position="311"/>
    </location>
</feature>
<evidence type="ECO:0000313" key="3">
    <source>
        <dbReference type="EMBL" id="ANI29512.1"/>
    </source>
</evidence>
<gene>
    <name evidence="3" type="ORF">PL78_06615</name>
</gene>